<dbReference type="InterPro" id="IPR036465">
    <property type="entry name" value="vWFA_dom_sf"/>
</dbReference>
<proteinExistence type="evidence at transcript level"/>
<feature type="domain" description="VWFA" evidence="3">
    <location>
        <begin position="31"/>
        <end position="205"/>
    </location>
</feature>
<dbReference type="PANTHER" id="PTHR24020:SF84">
    <property type="entry name" value="VWFA DOMAIN-CONTAINING PROTEIN"/>
    <property type="match status" value="1"/>
</dbReference>
<keyword evidence="2" id="KW-0732">Signal</keyword>
<evidence type="ECO:0000259" key="3">
    <source>
        <dbReference type="PROSITE" id="PS50234"/>
    </source>
</evidence>
<dbReference type="SUPFAM" id="SSF53300">
    <property type="entry name" value="vWA-like"/>
    <property type="match status" value="7"/>
</dbReference>
<feature type="compositionally biased region" description="Low complexity" evidence="1">
    <location>
        <begin position="215"/>
        <end position="231"/>
    </location>
</feature>
<dbReference type="InterPro" id="IPR050525">
    <property type="entry name" value="ECM_Assembly_Org"/>
</dbReference>
<accession>A0AAN0LKA6</accession>
<dbReference type="Pfam" id="PF00092">
    <property type="entry name" value="VWA"/>
    <property type="match status" value="7"/>
</dbReference>
<dbReference type="Gene3D" id="3.40.50.410">
    <property type="entry name" value="von Willebrand factor, type A domain"/>
    <property type="match status" value="7"/>
</dbReference>
<gene>
    <name evidence="4" type="primary">col-6</name>
</gene>
<feature type="signal peptide" evidence="2">
    <location>
        <begin position="1"/>
        <end position="20"/>
    </location>
</feature>
<sequence>MVFIWSWLLILCIKIHRIQSLDQGCIARPRDIVVVLDSSDNVSDQEFSSSKIAVVNFLSYFPISPEATRVSLLGFGGNTKKEFNFIKHTSPPGMNFAVRLHKKIRGGSVLGEALNLTLNDIVPEMRGGLVDRILLLVSNGKNSGLPLSNVVAPKLKAKNVLIYTVGIGSDINNSELKEISSDNHVILFPDFETMQTDFKKLINVICTIDYVTNTPSKPKSTTKTETSTQSKVGSTTAKQIEPIVTETNSKSENLTSTSSRVPITTTKSVILTSTSSRVPITKSEILTSTSTRVPITNFITTTTTKRTIPTFPIETKKTTTSNFIEISTPDQDCNTEKIDLMFALDASSSLALYWQQELTFTNNVIKSLQIGEKYSQVGVLIYSDIIEVSVPFGSMLNKTELQRYISKIELLEGATFIANALNRCQEEFKKKGREGVKKTIILVTDGADNSPNLNPEVEAEKLKKMGIRMIVIGLGYSVIKHQLNKMSSSETYYPIEDMSKMALFDTTELAQDACHIEKPKRICNAQLDIALIIDSSSQIPTNEWIKQLLFAKRLIDQFELGVNNTRFSLISFSNEAFVEEEFTHIYPDLFKKLESLKHIGGFTRIDKALTLAGRSFYLKSKNARKLVVLLTNGLSMERVQSIGAAYDLQERGVDILTIGLGEKADREELRILSSLIFLRQDVKEEQTLLENAVKAACRSTPVVKPNVCSANGDIIFIVDKSMDNTNEIWEGIRSLMLTTLHSLNISRTTSRISIIDYSDEIKTEFRLDEAFTKRDIYVAIKQLRSEGNGGVLDSALSRARQIFKIDNRINVAKMVIVFTDKLPSNQKDALSEAENLKVDGVTILYVGLSKNSPYNFYEQLASKKSSIKVENINQIEKNKEQIKNLICDVFKNKQDECSMKKLDVIVGIDKSSSLGPDKFQIELDFINRIVGNLDLRKDRTRIGVFTFNTYVDLNIPLDSNFDNAEIQKEINKIPFIEGMTAIGSLIGNATEHFRNKGRQDIPKVLVVLTDGSNTEGIAPQIPAVEAKRAGIKIISVGVGDLISEKELKDISTSGELYNIKTFKDLEKFNAKTISNDACQIPQKPTICKAAGDLIYIMGSSADKGSERFNHMSSFMKSLTKLTVVDKENTRVAILKFNRGKYIDSGFQENYKHFEDSIDNMTTSTNGVFIGKALTSARVLFNSDTRTNATKTVIIIIDSEITDRNVTFKEAELLKKAGIKVFTIGLTGKTSDSDLKLVASPDKALFVDNFSNLQKYNAYISSELCDVIRGTNKECSSKQLDIMFALDSSSSLGETEWQYEVEFVERIVRDMDISEGFTRVGVVTFNTLAKKEFGLEQYYDKYALISAVKKIPFDEGTTDIGEALRECKWELMNSTRREAPKVIILVTDGVSTGSVSPEIESVIIKKQGIKIIVIGIGDSISPSQLKSLSSSGTFYRVLDFKTIKDYDTTFITRESCKIGKKS</sequence>
<dbReference type="CDD" id="cd01450">
    <property type="entry name" value="vWFA_subfamily_ECM"/>
    <property type="match status" value="6"/>
</dbReference>
<feature type="domain" description="VWFA" evidence="3">
    <location>
        <begin position="1280"/>
        <end position="1449"/>
    </location>
</feature>
<feature type="domain" description="VWFA" evidence="3">
    <location>
        <begin position="339"/>
        <end position="513"/>
    </location>
</feature>
<feature type="domain" description="VWFA" evidence="3">
    <location>
        <begin position="903"/>
        <end position="1073"/>
    </location>
</feature>
<dbReference type="PRINTS" id="PR00453">
    <property type="entry name" value="VWFADOMAIN"/>
</dbReference>
<dbReference type="InterPro" id="IPR002035">
    <property type="entry name" value="VWF_A"/>
</dbReference>
<feature type="domain" description="VWFA" evidence="3">
    <location>
        <begin position="528"/>
        <end position="674"/>
    </location>
</feature>
<keyword evidence="4" id="KW-0176">Collagen</keyword>
<protein>
    <submittedName>
        <fullName evidence="4">Collagen alpha-6 like protein</fullName>
    </submittedName>
</protein>
<evidence type="ECO:0000256" key="2">
    <source>
        <dbReference type="SAM" id="SignalP"/>
    </source>
</evidence>
<organism evidence="4">
    <name type="scientific">Dugesia japonica</name>
    <name type="common">Planarian</name>
    <dbReference type="NCBI Taxonomy" id="6161"/>
    <lineage>
        <taxon>Eukaryota</taxon>
        <taxon>Metazoa</taxon>
        <taxon>Spiralia</taxon>
        <taxon>Lophotrochozoa</taxon>
        <taxon>Platyhelminthes</taxon>
        <taxon>Rhabditophora</taxon>
        <taxon>Seriata</taxon>
        <taxon>Tricladida</taxon>
        <taxon>Continenticola</taxon>
        <taxon>Geoplanoidea</taxon>
        <taxon>Dugesiidae</taxon>
        <taxon>Dugesia</taxon>
    </lineage>
</organism>
<evidence type="ECO:0000256" key="1">
    <source>
        <dbReference type="SAM" id="MobiDB-lite"/>
    </source>
</evidence>
<dbReference type="GO" id="GO:0005581">
    <property type="term" value="C:collagen trimer"/>
    <property type="evidence" value="ECO:0007669"/>
    <property type="project" value="UniProtKB-KW"/>
</dbReference>
<feature type="chain" id="PRO_5042933983" evidence="2">
    <location>
        <begin position="21"/>
        <end position="1461"/>
    </location>
</feature>
<feature type="domain" description="VWFA" evidence="3">
    <location>
        <begin position="1092"/>
        <end position="1263"/>
    </location>
</feature>
<reference evidence="4" key="1">
    <citation type="submission" date="2024-04" db="EMBL/GenBank/DDBJ databases">
        <title>Identification of a collagen alpha-6 cDNA sequence in planarian Dugesia japonica.</title>
        <authorList>
            <person name="Ma K."/>
        </authorList>
    </citation>
    <scope>NUCLEOTIDE SEQUENCE</scope>
</reference>
<dbReference type="CDD" id="cd00198">
    <property type="entry name" value="vWFA"/>
    <property type="match status" value="1"/>
</dbReference>
<dbReference type="PANTHER" id="PTHR24020">
    <property type="entry name" value="COLLAGEN ALPHA"/>
    <property type="match status" value="1"/>
</dbReference>
<feature type="domain" description="VWFA" evidence="3">
    <location>
        <begin position="713"/>
        <end position="882"/>
    </location>
</feature>
<dbReference type="PROSITE" id="PS50234">
    <property type="entry name" value="VWFA"/>
    <property type="match status" value="7"/>
</dbReference>
<evidence type="ECO:0000313" key="4">
    <source>
        <dbReference type="EMBL" id="WZL62548.1"/>
    </source>
</evidence>
<dbReference type="SMART" id="SM00327">
    <property type="entry name" value="VWA"/>
    <property type="match status" value="7"/>
</dbReference>
<dbReference type="EMBL" id="PP680534">
    <property type="protein sequence ID" value="WZL62548.1"/>
    <property type="molecule type" value="mRNA"/>
</dbReference>
<name>A0AAN0LKA6_DUGJA</name>
<feature type="region of interest" description="Disordered" evidence="1">
    <location>
        <begin position="215"/>
        <end position="236"/>
    </location>
</feature>